<dbReference type="GO" id="GO:0031201">
    <property type="term" value="C:SNARE complex"/>
    <property type="evidence" value="ECO:0007669"/>
    <property type="project" value="TreeGrafter"/>
</dbReference>
<dbReference type="InterPro" id="IPR000727">
    <property type="entry name" value="T_SNARE_dom"/>
</dbReference>
<accession>A0A2G5B9B2</accession>
<organism evidence="12 13">
    <name type="scientific">Coemansia reversa (strain ATCC 12441 / NRRL 1564)</name>
    <dbReference type="NCBI Taxonomy" id="763665"/>
    <lineage>
        <taxon>Eukaryota</taxon>
        <taxon>Fungi</taxon>
        <taxon>Fungi incertae sedis</taxon>
        <taxon>Zoopagomycota</taxon>
        <taxon>Kickxellomycotina</taxon>
        <taxon>Kickxellomycetes</taxon>
        <taxon>Kickxellales</taxon>
        <taxon>Kickxellaceae</taxon>
        <taxon>Coemansia</taxon>
    </lineage>
</organism>
<evidence type="ECO:0000259" key="11">
    <source>
        <dbReference type="PROSITE" id="PS50192"/>
    </source>
</evidence>
<protein>
    <submittedName>
        <fullName evidence="12">t-SNARE</fullName>
    </submittedName>
</protein>
<dbReference type="PROSITE" id="PS00914">
    <property type="entry name" value="SYNTAXIN"/>
    <property type="match status" value="1"/>
</dbReference>
<dbReference type="CDD" id="cd15845">
    <property type="entry name" value="SNARE_syntaxin16"/>
    <property type="match status" value="1"/>
</dbReference>
<evidence type="ECO:0000256" key="4">
    <source>
        <dbReference type="ARBA" id="ARBA00022692"/>
    </source>
</evidence>
<keyword evidence="5" id="KW-0653">Protein transport</keyword>
<dbReference type="InterPro" id="IPR010989">
    <property type="entry name" value="SNARE"/>
</dbReference>
<dbReference type="GO" id="GO:0006906">
    <property type="term" value="P:vesicle fusion"/>
    <property type="evidence" value="ECO:0007669"/>
    <property type="project" value="TreeGrafter"/>
</dbReference>
<dbReference type="Gene3D" id="1.20.58.70">
    <property type="match status" value="1"/>
</dbReference>
<keyword evidence="7" id="KW-0333">Golgi apparatus</keyword>
<dbReference type="OrthoDB" id="10251371at2759"/>
<dbReference type="PROSITE" id="PS50192">
    <property type="entry name" value="T_SNARE"/>
    <property type="match status" value="1"/>
</dbReference>
<evidence type="ECO:0000313" key="13">
    <source>
        <dbReference type="Proteomes" id="UP000242474"/>
    </source>
</evidence>
<gene>
    <name evidence="12" type="ORF">COEREDRAFT_81940</name>
</gene>
<name>A0A2G5B9B2_COERN</name>
<dbReference type="SMART" id="SM00397">
    <property type="entry name" value="t_SNARE"/>
    <property type="match status" value="1"/>
</dbReference>
<evidence type="ECO:0000256" key="9">
    <source>
        <dbReference type="ARBA" id="ARBA00023136"/>
    </source>
</evidence>
<dbReference type="PANTHER" id="PTHR19957">
    <property type="entry name" value="SYNTAXIN"/>
    <property type="match status" value="1"/>
</dbReference>
<evidence type="ECO:0000256" key="8">
    <source>
        <dbReference type="ARBA" id="ARBA00023054"/>
    </source>
</evidence>
<dbReference type="SUPFAM" id="SSF47661">
    <property type="entry name" value="t-snare proteins"/>
    <property type="match status" value="1"/>
</dbReference>
<dbReference type="STRING" id="763665.A0A2G5B9B2"/>
<dbReference type="PANTHER" id="PTHR19957:SF83">
    <property type="entry name" value="SYNTAXIN-16"/>
    <property type="match status" value="1"/>
</dbReference>
<dbReference type="Proteomes" id="UP000242474">
    <property type="component" value="Unassembled WGS sequence"/>
</dbReference>
<keyword evidence="6 10" id="KW-1133">Transmembrane helix</keyword>
<dbReference type="InterPro" id="IPR006012">
    <property type="entry name" value="Syntaxin/epimorphin_CS"/>
</dbReference>
<evidence type="ECO:0000256" key="5">
    <source>
        <dbReference type="ARBA" id="ARBA00022927"/>
    </source>
</evidence>
<dbReference type="GO" id="GO:0000139">
    <property type="term" value="C:Golgi membrane"/>
    <property type="evidence" value="ECO:0007669"/>
    <property type="project" value="UniProtKB-SubCell"/>
</dbReference>
<evidence type="ECO:0000256" key="10">
    <source>
        <dbReference type="SAM" id="Phobius"/>
    </source>
</evidence>
<keyword evidence="4 10" id="KW-0812">Transmembrane</keyword>
<dbReference type="EMBL" id="KZ303506">
    <property type="protein sequence ID" value="PIA15613.1"/>
    <property type="molecule type" value="Genomic_DNA"/>
</dbReference>
<evidence type="ECO:0000256" key="1">
    <source>
        <dbReference type="ARBA" id="ARBA00004409"/>
    </source>
</evidence>
<dbReference type="InterPro" id="IPR045242">
    <property type="entry name" value="Syntaxin"/>
</dbReference>
<dbReference type="GO" id="GO:0005484">
    <property type="term" value="F:SNAP receptor activity"/>
    <property type="evidence" value="ECO:0007669"/>
    <property type="project" value="InterPro"/>
</dbReference>
<dbReference type="GO" id="GO:0000149">
    <property type="term" value="F:SNARE binding"/>
    <property type="evidence" value="ECO:0007669"/>
    <property type="project" value="TreeGrafter"/>
</dbReference>
<feature type="domain" description="T-SNARE coiled-coil homology" evidence="11">
    <location>
        <begin position="209"/>
        <end position="271"/>
    </location>
</feature>
<dbReference type="GO" id="GO:0006886">
    <property type="term" value="P:intracellular protein transport"/>
    <property type="evidence" value="ECO:0007669"/>
    <property type="project" value="InterPro"/>
</dbReference>
<reference evidence="12 13" key="1">
    <citation type="journal article" date="2015" name="Genome Biol. Evol.">
        <title>Phylogenomic analyses indicate that early fungi evolved digesting cell walls of algal ancestors of land plants.</title>
        <authorList>
            <person name="Chang Y."/>
            <person name="Wang S."/>
            <person name="Sekimoto S."/>
            <person name="Aerts A.L."/>
            <person name="Choi C."/>
            <person name="Clum A."/>
            <person name="LaButti K.M."/>
            <person name="Lindquist E.A."/>
            <person name="Yee Ngan C."/>
            <person name="Ohm R.A."/>
            <person name="Salamov A.A."/>
            <person name="Grigoriev I.V."/>
            <person name="Spatafora J.W."/>
            <person name="Berbee M.L."/>
        </authorList>
    </citation>
    <scope>NUCLEOTIDE SEQUENCE [LARGE SCALE GENOMIC DNA]</scope>
    <source>
        <strain evidence="12 13">NRRL 1564</strain>
    </source>
</reference>
<evidence type="ECO:0000313" key="12">
    <source>
        <dbReference type="EMBL" id="PIA15613.1"/>
    </source>
</evidence>
<evidence type="ECO:0000256" key="6">
    <source>
        <dbReference type="ARBA" id="ARBA00022989"/>
    </source>
</evidence>
<sequence length="303" mass="33979">MATRSRTFLFVQYRNSFGHLQRRRRAAAGDVPPDTSEAEGLIERTNDSGELVIELTHLPPRWTDFVDDFNGQMKDVADKARRLDTLHKRHLLPGFDDRSAEEREIQTLTRDITAQFQSCGVVVRSVAQHEAQGQEQVVGRNIQASLAQRLQEHSMSFRKAQSAYLHKLSLRKDVNSDVFAADAEFERAASRRFDLTLSDQQLKAVEANEAAIAQREGELADIHESIVDLAAVFGQMQDMIIDQGTLLDRIDYNVETAVVNVSKAADELETADRHHKGAVANKCIIALGVVVILLVVILLLKWL</sequence>
<evidence type="ECO:0000256" key="7">
    <source>
        <dbReference type="ARBA" id="ARBA00023034"/>
    </source>
</evidence>
<dbReference type="Pfam" id="PF05739">
    <property type="entry name" value="SNARE"/>
    <property type="match status" value="1"/>
</dbReference>
<dbReference type="AlphaFoldDB" id="A0A2G5B9B2"/>
<feature type="transmembrane region" description="Helical" evidence="10">
    <location>
        <begin position="283"/>
        <end position="302"/>
    </location>
</feature>
<proteinExistence type="inferred from homology"/>
<dbReference type="GO" id="GO:0048278">
    <property type="term" value="P:vesicle docking"/>
    <property type="evidence" value="ECO:0007669"/>
    <property type="project" value="TreeGrafter"/>
</dbReference>
<keyword evidence="13" id="KW-1185">Reference proteome</keyword>
<keyword evidence="3" id="KW-0813">Transport</keyword>
<keyword evidence="9 10" id="KW-0472">Membrane</keyword>
<evidence type="ECO:0000256" key="2">
    <source>
        <dbReference type="ARBA" id="ARBA00009063"/>
    </source>
</evidence>
<comment type="subcellular location">
    <subcellularLocation>
        <location evidence="1">Golgi apparatus membrane</location>
        <topology evidence="1">Single-pass type IV membrane protein</topology>
    </subcellularLocation>
</comment>
<evidence type="ECO:0000256" key="3">
    <source>
        <dbReference type="ARBA" id="ARBA00022448"/>
    </source>
</evidence>
<keyword evidence="8" id="KW-0175">Coiled coil</keyword>
<comment type="similarity">
    <text evidence="2">Belongs to the syntaxin family.</text>
</comment>